<reference evidence="1" key="1">
    <citation type="submission" date="2021-06" db="EMBL/GenBank/DDBJ databases">
        <title>Parelaphostrongylus tenuis whole genome reference sequence.</title>
        <authorList>
            <person name="Garwood T.J."/>
            <person name="Larsen P.A."/>
            <person name="Fountain-Jones N.M."/>
            <person name="Garbe J.R."/>
            <person name="Macchietto M.G."/>
            <person name="Kania S.A."/>
            <person name="Gerhold R.W."/>
            <person name="Richards J.E."/>
            <person name="Wolf T.M."/>
        </authorList>
    </citation>
    <scope>NUCLEOTIDE SEQUENCE</scope>
    <source>
        <strain evidence="1">MNPRO001-30</strain>
        <tissue evidence="1">Meninges</tissue>
    </source>
</reference>
<sequence>MGDLLQVGQTINDEKRYCQQLDHCNQTPSTSPPCPSHSATGQCKATRCQGNKEEVERDELGAIGSYAVIARSVFIRFPSFQITGALVKQEEVLRNQTFASRIDWLVCIEG</sequence>
<dbReference type="EMBL" id="JAHQIW010006558">
    <property type="protein sequence ID" value="KAJ1369451.1"/>
    <property type="molecule type" value="Genomic_DNA"/>
</dbReference>
<dbReference type="AlphaFoldDB" id="A0AAD5R4H6"/>
<keyword evidence="3" id="KW-1185">Reference proteome</keyword>
<evidence type="ECO:0000313" key="1">
    <source>
        <dbReference type="EMBL" id="KAJ1369451.1"/>
    </source>
</evidence>
<dbReference type="EMBL" id="JAHQIW010006558">
    <property type="protein sequence ID" value="KAJ1369453.1"/>
    <property type="molecule type" value="Genomic_DNA"/>
</dbReference>
<evidence type="ECO:0000313" key="3">
    <source>
        <dbReference type="Proteomes" id="UP001196413"/>
    </source>
</evidence>
<comment type="caution">
    <text evidence="1">The sequence shown here is derived from an EMBL/GenBank/DDBJ whole genome shotgun (WGS) entry which is preliminary data.</text>
</comment>
<organism evidence="1 3">
    <name type="scientific">Parelaphostrongylus tenuis</name>
    <name type="common">Meningeal worm</name>
    <dbReference type="NCBI Taxonomy" id="148309"/>
    <lineage>
        <taxon>Eukaryota</taxon>
        <taxon>Metazoa</taxon>
        <taxon>Ecdysozoa</taxon>
        <taxon>Nematoda</taxon>
        <taxon>Chromadorea</taxon>
        <taxon>Rhabditida</taxon>
        <taxon>Rhabditina</taxon>
        <taxon>Rhabditomorpha</taxon>
        <taxon>Strongyloidea</taxon>
        <taxon>Metastrongylidae</taxon>
        <taxon>Parelaphostrongylus</taxon>
    </lineage>
</organism>
<proteinExistence type="predicted"/>
<dbReference type="Proteomes" id="UP001196413">
    <property type="component" value="Unassembled WGS sequence"/>
</dbReference>
<protein>
    <submittedName>
        <fullName evidence="1">Uncharacterized protein</fullName>
    </submittedName>
</protein>
<evidence type="ECO:0000313" key="2">
    <source>
        <dbReference type="EMBL" id="KAJ1369453.1"/>
    </source>
</evidence>
<accession>A0AAD5R4H6</accession>
<name>A0AAD5R4H6_PARTN</name>
<gene>
    <name evidence="1" type="ORF">KIN20_030915</name>
    <name evidence="2" type="ORF">KIN20_030918</name>
</gene>